<dbReference type="Proteomes" id="UP001285354">
    <property type="component" value="Unassembled WGS sequence"/>
</dbReference>
<dbReference type="EMBL" id="JAUBYV010000003">
    <property type="protein sequence ID" value="KAK2628308.1"/>
    <property type="molecule type" value="Genomic_DNA"/>
</dbReference>
<gene>
    <name evidence="2" type="ORF">QTJ16_002954</name>
</gene>
<evidence type="ECO:0000313" key="2">
    <source>
        <dbReference type="EMBL" id="KAK2628308.1"/>
    </source>
</evidence>
<dbReference type="SUPFAM" id="SSF53254">
    <property type="entry name" value="Phosphoglycerate mutase-like"/>
    <property type="match status" value="1"/>
</dbReference>
<dbReference type="AlphaFoldDB" id="A0AAD9WFI9"/>
<dbReference type="GO" id="GO:0016791">
    <property type="term" value="F:phosphatase activity"/>
    <property type="evidence" value="ECO:0007669"/>
    <property type="project" value="TreeGrafter"/>
</dbReference>
<dbReference type="InterPro" id="IPR013078">
    <property type="entry name" value="His_Pase_superF_clade-1"/>
</dbReference>
<dbReference type="SMART" id="SM00855">
    <property type="entry name" value="PGAM"/>
    <property type="match status" value="1"/>
</dbReference>
<name>A0AAD9WFI9_9HELO</name>
<dbReference type="PANTHER" id="PTHR48100">
    <property type="entry name" value="BROAD-SPECIFICITY PHOSPHATASE YOR283W-RELATED"/>
    <property type="match status" value="1"/>
</dbReference>
<dbReference type="CDD" id="cd07040">
    <property type="entry name" value="HP"/>
    <property type="match status" value="1"/>
</dbReference>
<dbReference type="InterPro" id="IPR029033">
    <property type="entry name" value="His_PPase_superfam"/>
</dbReference>
<comment type="caution">
    <text evidence="2">The sequence shown here is derived from an EMBL/GenBank/DDBJ whole genome shotgun (WGS) entry which is preliminary data.</text>
</comment>
<organism evidence="2 3">
    <name type="scientific">Diplocarpon rosae</name>
    <dbReference type="NCBI Taxonomy" id="946125"/>
    <lineage>
        <taxon>Eukaryota</taxon>
        <taxon>Fungi</taxon>
        <taxon>Dikarya</taxon>
        <taxon>Ascomycota</taxon>
        <taxon>Pezizomycotina</taxon>
        <taxon>Leotiomycetes</taxon>
        <taxon>Helotiales</taxon>
        <taxon>Drepanopezizaceae</taxon>
        <taxon>Diplocarpon</taxon>
    </lineage>
</organism>
<feature type="region of interest" description="Disordered" evidence="1">
    <location>
        <begin position="1"/>
        <end position="65"/>
    </location>
</feature>
<dbReference type="GO" id="GO:0005737">
    <property type="term" value="C:cytoplasm"/>
    <property type="evidence" value="ECO:0007669"/>
    <property type="project" value="TreeGrafter"/>
</dbReference>
<sequence>MSRHFKRLSDSVNPSKNRKDNPGNFTVENKQIGQTYKTGVFDQDATNPLTNEEGTSKRNKKTSLVKAQESALMDELKDTNMSKEQGSGATNLMIIPSNPFQGLSLNQSQISASSAKEPKIFVHCVRHAQAQHNINTAPYNARKKMYDPCLTSRGLKQARHLNNTFSYSSKVTHILSSPMLRTLETTWLGFKDAILDRKIKVIAIPDLREWGNGPCNTGSTMGAVFEKIPELKDGLETSLVPDGWVMNSESGPKEAHRPQRVMRIRDGLWELGRMAIDGKGGKWSGLEIQSVKKGEDVHIVVVSHGGFLKALTAAGSNGMLYNSEYKTYVLTRELSTDGVQKVTLVETEESKNRHYSEVPY</sequence>
<keyword evidence="3" id="KW-1185">Reference proteome</keyword>
<evidence type="ECO:0000313" key="3">
    <source>
        <dbReference type="Proteomes" id="UP001285354"/>
    </source>
</evidence>
<feature type="compositionally biased region" description="Polar residues" evidence="1">
    <location>
        <begin position="44"/>
        <end position="53"/>
    </location>
</feature>
<dbReference type="InterPro" id="IPR050275">
    <property type="entry name" value="PGM_Phosphatase"/>
</dbReference>
<feature type="compositionally biased region" description="Polar residues" evidence="1">
    <location>
        <begin position="23"/>
        <end position="37"/>
    </location>
</feature>
<dbReference type="PANTHER" id="PTHR48100:SF54">
    <property type="entry name" value="PHOSPHATASE SPAC5H10.03-RELATED"/>
    <property type="match status" value="1"/>
</dbReference>
<evidence type="ECO:0000256" key="1">
    <source>
        <dbReference type="SAM" id="MobiDB-lite"/>
    </source>
</evidence>
<accession>A0AAD9WFI9</accession>
<reference evidence="2" key="1">
    <citation type="submission" date="2023-06" db="EMBL/GenBank/DDBJ databases">
        <title>Draft genome of Marssonina rosae.</title>
        <authorList>
            <person name="Cheng Q."/>
        </authorList>
    </citation>
    <scope>NUCLEOTIDE SEQUENCE</scope>
    <source>
        <strain evidence="2">R4</strain>
    </source>
</reference>
<proteinExistence type="predicted"/>
<dbReference type="Pfam" id="PF00300">
    <property type="entry name" value="His_Phos_1"/>
    <property type="match status" value="1"/>
</dbReference>
<protein>
    <recommendedName>
        <fullName evidence="4">Phosphoglycerate mutase</fullName>
    </recommendedName>
</protein>
<evidence type="ECO:0008006" key="4">
    <source>
        <dbReference type="Google" id="ProtNLM"/>
    </source>
</evidence>
<dbReference type="Gene3D" id="3.40.50.1240">
    <property type="entry name" value="Phosphoglycerate mutase-like"/>
    <property type="match status" value="1"/>
</dbReference>